<dbReference type="Gene3D" id="1.10.530.10">
    <property type="match status" value="1"/>
</dbReference>
<comment type="caution">
    <text evidence="2">The sequence shown here is derived from an EMBL/GenBank/DDBJ whole genome shotgun (WGS) entry which is preliminary data.</text>
</comment>
<dbReference type="RefSeq" id="WP_268040225.1">
    <property type="nucleotide sequence ID" value="NZ_JAPQER010000002.1"/>
</dbReference>
<evidence type="ECO:0008006" key="4">
    <source>
        <dbReference type="Google" id="ProtNLM"/>
    </source>
</evidence>
<reference evidence="2" key="1">
    <citation type="submission" date="2022-12" db="EMBL/GenBank/DDBJ databases">
        <authorList>
            <person name="Wang J."/>
        </authorList>
    </citation>
    <scope>NUCLEOTIDE SEQUENCE</scope>
    <source>
        <strain evidence="2">HY-45-18</strain>
    </source>
</reference>
<sequence length="95" mass="11474">MVVMSQKNIFFSTKDYKGQTRALKVAEYATDPNYSKQLINLIERYKLYQYDKENKQKRTYSINYCLEWQKFYNKATETVASLMEDRFMAVIQKNQ</sequence>
<dbReference type="PANTHER" id="PTHR33308:SF9">
    <property type="entry name" value="PEPTIDOGLYCAN HYDROLASE FLGJ"/>
    <property type="match status" value="1"/>
</dbReference>
<dbReference type="PANTHER" id="PTHR33308">
    <property type="entry name" value="PEPTIDOGLYCAN HYDROLASE FLGJ"/>
    <property type="match status" value="1"/>
</dbReference>
<dbReference type="EMBL" id="JAPQER010000002">
    <property type="protein sequence ID" value="MCY6483952.1"/>
    <property type="molecule type" value="Genomic_DNA"/>
</dbReference>
<evidence type="ECO:0000256" key="1">
    <source>
        <dbReference type="ARBA" id="ARBA00022801"/>
    </source>
</evidence>
<organism evidence="2 3">
    <name type="scientific">Clostridium aestuarii</name>
    <dbReference type="NCBI Taxonomy" id="338193"/>
    <lineage>
        <taxon>Bacteria</taxon>
        <taxon>Bacillati</taxon>
        <taxon>Bacillota</taxon>
        <taxon>Clostridia</taxon>
        <taxon>Eubacteriales</taxon>
        <taxon>Clostridiaceae</taxon>
        <taxon>Clostridium</taxon>
    </lineage>
</organism>
<keyword evidence="1" id="KW-0378">Hydrolase</keyword>
<keyword evidence="3" id="KW-1185">Reference proteome</keyword>
<accession>A0ABT4CZY6</accession>
<name>A0ABT4CZY6_9CLOT</name>
<protein>
    <recommendedName>
        <fullName evidence="4">Mannosyl-glycoprotein endo-beta-N-acetylglucosamidase-like domain-containing protein</fullName>
    </recommendedName>
</protein>
<dbReference type="InterPro" id="IPR051056">
    <property type="entry name" value="Glycosyl_Hydrolase_73"/>
</dbReference>
<dbReference type="Proteomes" id="UP001078443">
    <property type="component" value="Unassembled WGS sequence"/>
</dbReference>
<proteinExistence type="predicted"/>
<evidence type="ECO:0000313" key="2">
    <source>
        <dbReference type="EMBL" id="MCY6483952.1"/>
    </source>
</evidence>
<gene>
    <name evidence="2" type="ORF">OW763_06265</name>
</gene>
<evidence type="ECO:0000313" key="3">
    <source>
        <dbReference type="Proteomes" id="UP001078443"/>
    </source>
</evidence>